<dbReference type="Proteomes" id="UP000076959">
    <property type="component" value="Unassembled WGS sequence"/>
</dbReference>
<name>A0A176Z2D0_9BRAD</name>
<accession>A0A176Z2D0</accession>
<dbReference type="RefSeq" id="WP_063697003.1">
    <property type="nucleotide sequence ID" value="NZ_LUUB01000027.1"/>
</dbReference>
<gene>
    <name evidence="6" type="ORF">AYJ54_41310</name>
</gene>
<dbReference type="STRING" id="1505087.AYJ54_41310"/>
<dbReference type="OrthoDB" id="9777740at2"/>
<dbReference type="EMBL" id="LUUB01000027">
    <property type="protein sequence ID" value="OAF14859.1"/>
    <property type="molecule type" value="Genomic_DNA"/>
</dbReference>
<protein>
    <recommendedName>
        <fullName evidence="8">FAD-dependent oxidoreductase</fullName>
    </recommendedName>
</protein>
<keyword evidence="1" id="KW-0004">4Fe-4S</keyword>
<keyword evidence="4" id="KW-0408">Iron</keyword>
<organism evidence="6 7">
    <name type="scientific">Bradyrhizobium centrolobii</name>
    <dbReference type="NCBI Taxonomy" id="1505087"/>
    <lineage>
        <taxon>Bacteria</taxon>
        <taxon>Pseudomonadati</taxon>
        <taxon>Pseudomonadota</taxon>
        <taxon>Alphaproteobacteria</taxon>
        <taxon>Hyphomicrobiales</taxon>
        <taxon>Nitrobacteraceae</taxon>
        <taxon>Bradyrhizobium</taxon>
    </lineage>
</organism>
<evidence type="ECO:0000313" key="7">
    <source>
        <dbReference type="Proteomes" id="UP000076959"/>
    </source>
</evidence>
<dbReference type="PANTHER" id="PTHR43498">
    <property type="entry name" value="FERREDOXIN:COB-COM HETERODISULFIDE REDUCTASE SUBUNIT A"/>
    <property type="match status" value="1"/>
</dbReference>
<dbReference type="PRINTS" id="PR00469">
    <property type="entry name" value="PNDRDTASEII"/>
</dbReference>
<dbReference type="GO" id="GO:0046872">
    <property type="term" value="F:metal ion binding"/>
    <property type="evidence" value="ECO:0007669"/>
    <property type="project" value="UniProtKB-KW"/>
</dbReference>
<dbReference type="Gene3D" id="3.50.50.60">
    <property type="entry name" value="FAD/NAD(P)-binding domain"/>
    <property type="match status" value="1"/>
</dbReference>
<evidence type="ECO:0000313" key="6">
    <source>
        <dbReference type="EMBL" id="OAF14859.1"/>
    </source>
</evidence>
<dbReference type="SUPFAM" id="SSF51905">
    <property type="entry name" value="FAD/NAD(P)-binding domain"/>
    <property type="match status" value="1"/>
</dbReference>
<evidence type="ECO:0000256" key="3">
    <source>
        <dbReference type="ARBA" id="ARBA00023002"/>
    </source>
</evidence>
<dbReference type="Pfam" id="PF12831">
    <property type="entry name" value="FAD_oxidored"/>
    <property type="match status" value="1"/>
</dbReference>
<sequence length="480" mass="52760">MTTSRFSPGTAVAPDAFDRRIPVNYEADLVVIGAGPAGFGAALKAARMGVRTIVVEKYDMPGGVHTSGLQGHAAPGVGGIHSELMRRFDAEGYVYTATKETHPGWAGNPLSHYERNFEPGTPFKRMSFNPDGAGNIMMAMLEEAGVQTIYGCTFVDVVMGKNAGKDSSISMIVVKGQEGLFAIRGKIFVEGSGTGEVAAKAGVVCRRGGGGQPESADWDGVERPVPGGLLWMISGVDYPALRRYQTQTGDLKLEKLIAKAKAAGDLPDMVYRPRMGGTEVYGEYYIGHPTVDMSPMLSDDSFLLWQNVPYEWALHMDESTEDNTRAIRELRGFIHAEAAFLKKYVPGFENSFIVHVGRQLGIRDGRHPEGEYCFTLDDVLANRTFPDAVTPPMTRTFTWNGHRKHTFEVPYRSFLPKGIDNLLLVGASMSFSYETIFMAMRNFTWCTQTGEIAGFAAALALEKNDTPKTLEWKQPYRFND</sequence>
<dbReference type="AlphaFoldDB" id="A0A176Z2D0"/>
<dbReference type="GO" id="GO:0016491">
    <property type="term" value="F:oxidoreductase activity"/>
    <property type="evidence" value="ECO:0007669"/>
    <property type="project" value="UniProtKB-KW"/>
</dbReference>
<dbReference type="PANTHER" id="PTHR43498:SF1">
    <property type="entry name" value="COB--COM HETERODISULFIDE REDUCTASE IRON-SULFUR SUBUNIT A"/>
    <property type="match status" value="1"/>
</dbReference>
<evidence type="ECO:0000256" key="2">
    <source>
        <dbReference type="ARBA" id="ARBA00022723"/>
    </source>
</evidence>
<evidence type="ECO:0000256" key="4">
    <source>
        <dbReference type="ARBA" id="ARBA00023004"/>
    </source>
</evidence>
<proteinExistence type="predicted"/>
<dbReference type="InterPro" id="IPR036188">
    <property type="entry name" value="FAD/NAD-bd_sf"/>
</dbReference>
<reference evidence="6 7" key="1">
    <citation type="submission" date="2016-03" db="EMBL/GenBank/DDBJ databases">
        <title>Draft Genome Sequence of the Strain BR 10245 (Bradyrhizobium sp.) isolated from nodules of Centrolobium paraense.</title>
        <authorList>
            <person name="Simoes-Araujo J.L.Sr."/>
            <person name="Barauna A.C."/>
            <person name="Silva K."/>
            <person name="Zilli J.E."/>
        </authorList>
    </citation>
    <scope>NUCLEOTIDE SEQUENCE [LARGE SCALE GENOMIC DNA]</scope>
    <source>
        <strain evidence="6 7">BR 10245</strain>
    </source>
</reference>
<evidence type="ECO:0008006" key="8">
    <source>
        <dbReference type="Google" id="ProtNLM"/>
    </source>
</evidence>
<comment type="caution">
    <text evidence="6">The sequence shown here is derived from an EMBL/GenBank/DDBJ whole genome shotgun (WGS) entry which is preliminary data.</text>
</comment>
<keyword evidence="2" id="KW-0479">Metal-binding</keyword>
<keyword evidence="5" id="KW-0411">Iron-sulfur</keyword>
<dbReference type="GO" id="GO:0051539">
    <property type="term" value="F:4 iron, 4 sulfur cluster binding"/>
    <property type="evidence" value="ECO:0007669"/>
    <property type="project" value="UniProtKB-KW"/>
</dbReference>
<evidence type="ECO:0000256" key="5">
    <source>
        <dbReference type="ARBA" id="ARBA00023014"/>
    </source>
</evidence>
<keyword evidence="3" id="KW-0560">Oxidoreductase</keyword>
<dbReference type="InterPro" id="IPR039650">
    <property type="entry name" value="HdrA-like"/>
</dbReference>
<evidence type="ECO:0000256" key="1">
    <source>
        <dbReference type="ARBA" id="ARBA00022485"/>
    </source>
</evidence>
<keyword evidence="7" id="KW-1185">Reference proteome</keyword>